<dbReference type="AlphaFoldDB" id="A0A9W6RAW8"/>
<keyword evidence="2" id="KW-1185">Reference proteome</keyword>
<dbReference type="Proteomes" id="UP001165136">
    <property type="component" value="Unassembled WGS sequence"/>
</dbReference>
<comment type="caution">
    <text evidence="1">The sequence shown here is derived from an EMBL/GenBank/DDBJ whole genome shotgun (WGS) entry which is preliminary data.</text>
</comment>
<proteinExistence type="predicted"/>
<reference evidence="1" key="1">
    <citation type="submission" date="2023-03" db="EMBL/GenBank/DDBJ databases">
        <title>Amycolatopsis taiwanensis NBRC 103393.</title>
        <authorList>
            <person name="Ichikawa N."/>
            <person name="Sato H."/>
            <person name="Tonouchi N."/>
        </authorList>
    </citation>
    <scope>NUCLEOTIDE SEQUENCE</scope>
    <source>
        <strain evidence="1">NBRC 103393</strain>
    </source>
</reference>
<organism evidence="1 2">
    <name type="scientific">Amycolatopsis taiwanensis</name>
    <dbReference type="NCBI Taxonomy" id="342230"/>
    <lineage>
        <taxon>Bacteria</taxon>
        <taxon>Bacillati</taxon>
        <taxon>Actinomycetota</taxon>
        <taxon>Actinomycetes</taxon>
        <taxon>Pseudonocardiales</taxon>
        <taxon>Pseudonocardiaceae</taxon>
        <taxon>Amycolatopsis</taxon>
    </lineage>
</organism>
<evidence type="ECO:0000313" key="2">
    <source>
        <dbReference type="Proteomes" id="UP001165136"/>
    </source>
</evidence>
<accession>A0A9W6RAW8</accession>
<protein>
    <submittedName>
        <fullName evidence="1">Uncharacterized protein</fullName>
    </submittedName>
</protein>
<evidence type="ECO:0000313" key="1">
    <source>
        <dbReference type="EMBL" id="GLY70722.1"/>
    </source>
</evidence>
<sequence length="331" mass="36960">MNTFVMAGADQNVLLHHMAFYGLADILDTAGITGITLAWDGARPVISADHLDPETVEETVRAHIERRRPWVTSTTGPDRRAVMSPRLTVFKSDEAWKQHQIAREQILDELTTSQGWSDLRYLAALGEPCYWRFTPRQERLQDDAASRLEMQPRNRGSEFVGNRLRPLTEKVPRRRPGQIAAGLDGSNVIDELGGKPDSVSATGLTTPGPVDNALVWCALWGIGQMPLALRTDRAALTSGHLGRSRREWFYVPVWNRPWRPARLRSILASEQLRQAAATGIEHTAIDELAGRAATSWLRTRGVVGVLRFPIRRFGSDNAPERRALRGEAIPL</sequence>
<dbReference type="EMBL" id="BSTI01000026">
    <property type="protein sequence ID" value="GLY70722.1"/>
    <property type="molecule type" value="Genomic_DNA"/>
</dbReference>
<dbReference type="RefSeq" id="WP_285489981.1">
    <property type="nucleotide sequence ID" value="NZ_BSTI01000026.1"/>
</dbReference>
<gene>
    <name evidence="1" type="ORF">Atai01_73410</name>
</gene>
<name>A0A9W6RAW8_9PSEU</name>